<protein>
    <submittedName>
        <fullName evidence="3">Serine/threonine protein kinase</fullName>
    </submittedName>
</protein>
<gene>
    <name evidence="3" type="ORF">GNH96_06760</name>
</gene>
<evidence type="ECO:0000313" key="3">
    <source>
        <dbReference type="EMBL" id="QJD29697.1"/>
    </source>
</evidence>
<proteinExistence type="predicted"/>
<dbReference type="AlphaFoldDB" id="A0A858Q7A2"/>
<evidence type="ECO:0000313" key="4">
    <source>
        <dbReference type="Proteomes" id="UP000503004"/>
    </source>
</evidence>
<keyword evidence="1" id="KW-0732">Signal</keyword>
<dbReference type="PROSITE" id="PS50234">
    <property type="entry name" value="VWFA"/>
    <property type="match status" value="1"/>
</dbReference>
<dbReference type="KEGG" id="metu:GNH96_06760"/>
<feature type="domain" description="VWFA" evidence="2">
    <location>
        <begin position="223"/>
        <end position="428"/>
    </location>
</feature>
<feature type="signal peptide" evidence="1">
    <location>
        <begin position="1"/>
        <end position="21"/>
    </location>
</feature>
<evidence type="ECO:0000259" key="2">
    <source>
        <dbReference type="PROSITE" id="PS50234"/>
    </source>
</evidence>
<dbReference type="SMART" id="SM00327">
    <property type="entry name" value="VWA"/>
    <property type="match status" value="1"/>
</dbReference>
<dbReference type="GO" id="GO:0004674">
    <property type="term" value="F:protein serine/threonine kinase activity"/>
    <property type="evidence" value="ECO:0007669"/>
    <property type="project" value="UniProtKB-KW"/>
</dbReference>
<dbReference type="RefSeq" id="WP_169602981.1">
    <property type="nucleotide sequence ID" value="NZ_CP046565.1"/>
</dbReference>
<sequence>MKASLRLFGFAAVLFMAPAFAAEPLLMPGKKTLYQRVLTRPGARIVSHPGKTDGKPAAALSRYYVYERETVDGKEWLQIGGDARGEIDGWLDAAQSVPWNQQLTLAFTNPANRSRALLFEKKEGVLDILKAADPGGAASAILKTVEAGKPDPRLISVEPQEYVDPAKKFYLLPILQAEELTSPRNVRVLEVASVTAKAGESSPAEARRKAQDVPSVLRSFSAAVVFVIDSTISMGPYIDRTRDAVRRVYARIEKAGLADQVRFGLVAFRSSTQAVPGLEYVSKVFADPSEVKTGKDFLAKVASLSPAKVSSSAFDEDSYAGVMTALQKIKWSEFGGRYVVLITDAGAIDGNDPLSQTKLGAEQVRIEAEQLGVALFGLHLKTPAGKADHAKAAGQYQALTQNPVAGRPLYYDVESGDLGKFGKIVDSLAYTLVKLVEGASQGQMVAGSARTATSAKPKDESERITSDALLLGHAMQLAYLGREKGTQAPDLFRAWLCDRDYAHPELAATEVRVLLTRNELSNLSQTIKLILDQGEKSQETTGTAAFFDLLRSSAAHLVRDPAKLADPKARKLAELGLLGEYLEGLPYKSAVMNLTSDQWEQWSQRQQEDFLDGLRRKLRHYQIYHDDADRWVMLDGSNDPSEAVYPVPIGALP</sequence>
<keyword evidence="3" id="KW-0418">Kinase</keyword>
<dbReference type="SUPFAM" id="SSF53300">
    <property type="entry name" value="vWA-like"/>
    <property type="match status" value="1"/>
</dbReference>
<dbReference type="Gene3D" id="3.40.50.410">
    <property type="entry name" value="von Willebrand factor, type A domain"/>
    <property type="match status" value="1"/>
</dbReference>
<reference evidence="4" key="1">
    <citation type="submission" date="2019-12" db="EMBL/GenBank/DDBJ databases">
        <authorList>
            <person name="Awala S.I."/>
            <person name="Rhee S.K."/>
        </authorList>
    </citation>
    <scope>NUCLEOTIDE SEQUENCE [LARGE SCALE GENOMIC DNA]</scope>
    <source>
        <strain evidence="4">IM1</strain>
    </source>
</reference>
<keyword evidence="3" id="KW-0808">Transferase</keyword>
<dbReference type="EMBL" id="CP046565">
    <property type="protein sequence ID" value="QJD29697.1"/>
    <property type="molecule type" value="Genomic_DNA"/>
</dbReference>
<organism evidence="3 4">
    <name type="scientific">Methylococcus geothermalis</name>
    <dbReference type="NCBI Taxonomy" id="2681310"/>
    <lineage>
        <taxon>Bacteria</taxon>
        <taxon>Pseudomonadati</taxon>
        <taxon>Pseudomonadota</taxon>
        <taxon>Gammaproteobacteria</taxon>
        <taxon>Methylococcales</taxon>
        <taxon>Methylococcaceae</taxon>
        <taxon>Methylococcus</taxon>
    </lineage>
</organism>
<keyword evidence="3" id="KW-0723">Serine/threonine-protein kinase</keyword>
<dbReference type="InterPro" id="IPR036465">
    <property type="entry name" value="vWFA_dom_sf"/>
</dbReference>
<dbReference type="Proteomes" id="UP000503004">
    <property type="component" value="Chromosome"/>
</dbReference>
<accession>A0A858Q7A2</accession>
<name>A0A858Q7A2_9GAMM</name>
<keyword evidence="4" id="KW-1185">Reference proteome</keyword>
<dbReference type="InterPro" id="IPR002035">
    <property type="entry name" value="VWF_A"/>
</dbReference>
<evidence type="ECO:0000256" key="1">
    <source>
        <dbReference type="SAM" id="SignalP"/>
    </source>
</evidence>
<feature type="chain" id="PRO_5032949720" evidence="1">
    <location>
        <begin position="22"/>
        <end position="653"/>
    </location>
</feature>
<dbReference type="CDD" id="cd00198">
    <property type="entry name" value="vWFA"/>
    <property type="match status" value="1"/>
</dbReference>